<dbReference type="InterPro" id="IPR039859">
    <property type="entry name" value="PFA4/ZDH16/20/ERF2-like"/>
</dbReference>
<feature type="transmembrane region" description="Helical" evidence="7">
    <location>
        <begin position="100"/>
        <end position="120"/>
    </location>
</feature>
<evidence type="ECO:0000256" key="3">
    <source>
        <dbReference type="ARBA" id="ARBA00022692"/>
    </source>
</evidence>
<comment type="similarity">
    <text evidence="7">Belongs to the DHHC palmitoyltransferase family.</text>
</comment>
<dbReference type="PANTHER" id="PTHR22883">
    <property type="entry name" value="ZINC FINGER DHHC DOMAIN CONTAINING PROTEIN"/>
    <property type="match status" value="1"/>
</dbReference>
<dbReference type="EC" id="2.3.1.225" evidence="7"/>
<dbReference type="OrthoDB" id="9909019at2759"/>
<feature type="transmembrane region" description="Helical" evidence="7">
    <location>
        <begin position="7"/>
        <end position="30"/>
    </location>
</feature>
<evidence type="ECO:0000256" key="1">
    <source>
        <dbReference type="ARBA" id="ARBA00004141"/>
    </source>
</evidence>
<dbReference type="GO" id="GO:0005794">
    <property type="term" value="C:Golgi apparatus"/>
    <property type="evidence" value="ECO:0007669"/>
    <property type="project" value="TreeGrafter"/>
</dbReference>
<feature type="transmembrane region" description="Helical" evidence="7">
    <location>
        <begin position="155"/>
        <end position="181"/>
    </location>
</feature>
<evidence type="ECO:0000256" key="7">
    <source>
        <dbReference type="RuleBase" id="RU079119"/>
    </source>
</evidence>
<proteinExistence type="inferred from homology"/>
<dbReference type="EMBL" id="JAHDYR010000008">
    <property type="protein sequence ID" value="KAG9395819.1"/>
    <property type="molecule type" value="Genomic_DNA"/>
</dbReference>
<reference evidence="9" key="1">
    <citation type="submission" date="2021-05" db="EMBL/GenBank/DDBJ databases">
        <title>A free-living protist that lacks canonical eukaryotic 1 DNA replication and segregation systems.</title>
        <authorList>
            <person name="Salas-Leiva D.E."/>
            <person name="Tromer E.C."/>
            <person name="Curtis B.A."/>
            <person name="Jerlstrom-Hultqvist J."/>
            <person name="Kolisko M."/>
            <person name="Yi Z."/>
            <person name="Salas-Leiva J.S."/>
            <person name="Gallot-Lavallee L."/>
            <person name="Kops G.J.P.L."/>
            <person name="Archibald J.M."/>
            <person name="Simpson A.G.B."/>
            <person name="Roger A.J."/>
        </authorList>
    </citation>
    <scope>NUCLEOTIDE SEQUENCE</scope>
    <source>
        <strain evidence="9">BICM</strain>
    </source>
</reference>
<dbReference type="AlphaFoldDB" id="A0A8J6B995"/>
<comment type="caution">
    <text evidence="9">The sequence shown here is derived from an EMBL/GenBank/DDBJ whole genome shotgun (WGS) entry which is preliminary data.</text>
</comment>
<evidence type="ECO:0000313" key="9">
    <source>
        <dbReference type="EMBL" id="KAG9395819.1"/>
    </source>
</evidence>
<keyword evidence="3 7" id="KW-0812">Transmembrane</keyword>
<dbReference type="GO" id="GO:0019706">
    <property type="term" value="F:protein-cysteine S-palmitoyltransferase activity"/>
    <property type="evidence" value="ECO:0007669"/>
    <property type="project" value="UniProtKB-EC"/>
</dbReference>
<keyword evidence="2 7" id="KW-0808">Transferase</keyword>
<dbReference type="InterPro" id="IPR001594">
    <property type="entry name" value="Palmitoyltrfase_DHHC"/>
</dbReference>
<dbReference type="GO" id="GO:0005783">
    <property type="term" value="C:endoplasmic reticulum"/>
    <property type="evidence" value="ECO:0007669"/>
    <property type="project" value="TreeGrafter"/>
</dbReference>
<keyword evidence="10" id="KW-1185">Reference proteome</keyword>
<feature type="transmembrane region" description="Helical" evidence="7">
    <location>
        <begin position="127"/>
        <end position="149"/>
    </location>
</feature>
<evidence type="ECO:0000256" key="4">
    <source>
        <dbReference type="ARBA" id="ARBA00022989"/>
    </source>
</evidence>
<sequence length="288" mass="32770">MSIWTNILFVPILWPLWTASSVLLLITTFIDPVDDDVVRQQRGEELPQTELPNEKRISSCSICKVSVSRRTKHCKQCNICVSNFDHHCVWLNNCIGRANYPWFIATLVVYGVTLAVTMAVMLSTPVLFIVQLVTDLPLLGSFVCLPWSYLGSTWWLVWLPFTAVLAVPQLVLAELFIWSLLRLHRNLRKLDITTFEFIKRERWKYHTFLLEDEQVPCAEACPCLPGPVFTLAAWSIDGVKSIKPSHRAAKALQRDTTRRATVIALKEAQLMTGRTSGRPEEDMTVEGV</sequence>
<keyword evidence="5 7" id="KW-0472">Membrane</keyword>
<protein>
    <recommendedName>
        <fullName evidence="7">Palmitoyltransferase</fullName>
        <ecNumber evidence="7">2.3.1.225</ecNumber>
    </recommendedName>
</protein>
<keyword evidence="4 7" id="KW-1133">Transmembrane helix</keyword>
<evidence type="ECO:0000313" key="10">
    <source>
        <dbReference type="Proteomes" id="UP000717585"/>
    </source>
</evidence>
<evidence type="ECO:0000259" key="8">
    <source>
        <dbReference type="Pfam" id="PF01529"/>
    </source>
</evidence>
<name>A0A8J6B995_9EUKA</name>
<gene>
    <name evidence="9" type="ORF">J8273_2731</name>
</gene>
<dbReference type="GO" id="GO:0006612">
    <property type="term" value="P:protein targeting to membrane"/>
    <property type="evidence" value="ECO:0007669"/>
    <property type="project" value="TreeGrafter"/>
</dbReference>
<dbReference type="Pfam" id="PF01529">
    <property type="entry name" value="DHHC"/>
    <property type="match status" value="1"/>
</dbReference>
<evidence type="ECO:0000256" key="6">
    <source>
        <dbReference type="ARBA" id="ARBA00023315"/>
    </source>
</evidence>
<comment type="domain">
    <text evidence="7">The DHHC domain is required for palmitoyltransferase activity.</text>
</comment>
<evidence type="ECO:0000256" key="5">
    <source>
        <dbReference type="ARBA" id="ARBA00023136"/>
    </source>
</evidence>
<dbReference type="Proteomes" id="UP000717585">
    <property type="component" value="Unassembled WGS sequence"/>
</dbReference>
<feature type="domain" description="Palmitoyltransferase DHHC" evidence="8">
    <location>
        <begin position="55"/>
        <end position="199"/>
    </location>
</feature>
<organism evidence="9 10">
    <name type="scientific">Carpediemonas membranifera</name>
    <dbReference type="NCBI Taxonomy" id="201153"/>
    <lineage>
        <taxon>Eukaryota</taxon>
        <taxon>Metamonada</taxon>
        <taxon>Carpediemonas-like organisms</taxon>
        <taxon>Carpediemonas</taxon>
    </lineage>
</organism>
<dbReference type="GO" id="GO:0016020">
    <property type="term" value="C:membrane"/>
    <property type="evidence" value="ECO:0007669"/>
    <property type="project" value="UniProtKB-SubCell"/>
</dbReference>
<comment type="subcellular location">
    <subcellularLocation>
        <location evidence="1">Membrane</location>
        <topology evidence="1">Multi-pass membrane protein</topology>
    </subcellularLocation>
</comment>
<evidence type="ECO:0000256" key="2">
    <source>
        <dbReference type="ARBA" id="ARBA00022679"/>
    </source>
</evidence>
<accession>A0A8J6B995</accession>
<comment type="catalytic activity">
    <reaction evidence="7">
        <text>L-cysteinyl-[protein] + hexadecanoyl-CoA = S-hexadecanoyl-L-cysteinyl-[protein] + CoA</text>
        <dbReference type="Rhea" id="RHEA:36683"/>
        <dbReference type="Rhea" id="RHEA-COMP:10131"/>
        <dbReference type="Rhea" id="RHEA-COMP:11032"/>
        <dbReference type="ChEBI" id="CHEBI:29950"/>
        <dbReference type="ChEBI" id="CHEBI:57287"/>
        <dbReference type="ChEBI" id="CHEBI:57379"/>
        <dbReference type="ChEBI" id="CHEBI:74151"/>
        <dbReference type="EC" id="2.3.1.225"/>
    </reaction>
</comment>
<keyword evidence="6 7" id="KW-0012">Acyltransferase</keyword>
<dbReference type="PROSITE" id="PS50216">
    <property type="entry name" value="DHHC"/>
    <property type="match status" value="1"/>
</dbReference>